<feature type="signal peptide" evidence="1">
    <location>
        <begin position="1"/>
        <end position="26"/>
    </location>
</feature>
<evidence type="ECO:0000313" key="3">
    <source>
        <dbReference type="Proteomes" id="UP000245461"/>
    </source>
</evidence>
<dbReference type="RefSeq" id="WP_109903081.1">
    <property type="nucleotide sequence ID" value="NZ_QGLE01000002.1"/>
</dbReference>
<sequence length="343" mass="37118">MGLTRVFGAVLLAGLTAVSMAAPAFAEDDDDVGASSGSTFRRASFTVVMENDKFNGTDKWYTSGVKLIFSKPAPAPDFVFAPLVSANRWTFGEAGRSRWELALGQNIYEPSDESLNPPDPKDRPYAGWLYLSALAVTENRYAQNTLEIQAGVVGPAALGEQIQDITHNLIGSNKSMGWDHQLSDEPGLLIGLSRRWRTPPLELTRSIGLDLVPHVNVAVGNVQTYAGAGALLRLGNKLDADFGLPRVRPAGSAPVPVVRRGGGWYVFTGVEGWASARDVFLDGNTFEDSPSVDKKPLVAEFNVGFVVYAVGMRFNATYVKRSEEFDGQPQAFEYGSAALTFNF</sequence>
<comment type="caution">
    <text evidence="2">The sequence shown here is derived from an EMBL/GenBank/DDBJ whole genome shotgun (WGS) entry which is preliminary data.</text>
</comment>
<dbReference type="Gene3D" id="2.40.128.140">
    <property type="entry name" value="Outer membrane protein"/>
    <property type="match status" value="1"/>
</dbReference>
<name>A0A317EDC6_9PROT</name>
<dbReference type="InterPro" id="IPR018707">
    <property type="entry name" value="LpxR"/>
</dbReference>
<dbReference type="EMBL" id="QGLE01000002">
    <property type="protein sequence ID" value="PWR25037.1"/>
    <property type="molecule type" value="Genomic_DNA"/>
</dbReference>
<organism evidence="2 3">
    <name type="scientific">Zavarzinia aquatilis</name>
    <dbReference type="NCBI Taxonomy" id="2211142"/>
    <lineage>
        <taxon>Bacteria</taxon>
        <taxon>Pseudomonadati</taxon>
        <taxon>Pseudomonadota</taxon>
        <taxon>Alphaproteobacteria</taxon>
        <taxon>Rhodospirillales</taxon>
        <taxon>Zavarziniaceae</taxon>
        <taxon>Zavarzinia</taxon>
    </lineage>
</organism>
<dbReference type="Pfam" id="PF09982">
    <property type="entry name" value="LpxR"/>
    <property type="match status" value="1"/>
</dbReference>
<proteinExistence type="predicted"/>
<evidence type="ECO:0000313" key="2">
    <source>
        <dbReference type="EMBL" id="PWR25037.1"/>
    </source>
</evidence>
<feature type="chain" id="PRO_5016440863" evidence="1">
    <location>
        <begin position="27"/>
        <end position="343"/>
    </location>
</feature>
<evidence type="ECO:0000256" key="1">
    <source>
        <dbReference type="SAM" id="SignalP"/>
    </source>
</evidence>
<dbReference type="Proteomes" id="UP000245461">
    <property type="component" value="Unassembled WGS sequence"/>
</dbReference>
<dbReference type="OrthoDB" id="9776275at2"/>
<keyword evidence="3" id="KW-1185">Reference proteome</keyword>
<protein>
    <submittedName>
        <fullName evidence="2">DUF2219 domain-containing protein</fullName>
    </submittedName>
</protein>
<accession>A0A317EDC6</accession>
<reference evidence="2 3" key="1">
    <citation type="submission" date="2018-05" db="EMBL/GenBank/DDBJ databases">
        <title>Zavarzinia sp. HR-AS.</title>
        <authorList>
            <person name="Lee Y."/>
            <person name="Jeon C.O."/>
        </authorList>
    </citation>
    <scope>NUCLEOTIDE SEQUENCE [LARGE SCALE GENOMIC DNA]</scope>
    <source>
        <strain evidence="2 3">HR-AS</strain>
    </source>
</reference>
<gene>
    <name evidence="2" type="ORF">DKG74_04520</name>
</gene>
<dbReference type="AlphaFoldDB" id="A0A317EDC6"/>
<dbReference type="InterPro" id="IPR037107">
    <property type="entry name" value="Put_OMP_sf"/>
</dbReference>
<keyword evidence="1" id="KW-0732">Signal</keyword>